<feature type="transmembrane region" description="Helical" evidence="1">
    <location>
        <begin position="14"/>
        <end position="39"/>
    </location>
</feature>
<evidence type="ECO:0000313" key="2">
    <source>
        <dbReference type="EMBL" id="MFC3458721.1"/>
    </source>
</evidence>
<dbReference type="EMBL" id="JBHRVV010000001">
    <property type="protein sequence ID" value="MFC3458721.1"/>
    <property type="molecule type" value="Genomic_DNA"/>
</dbReference>
<dbReference type="Proteomes" id="UP001595665">
    <property type="component" value="Unassembled WGS sequence"/>
</dbReference>
<sequence>MQALPVAGAAQSDIFITAAVWTGFAALLLTALLGLQIIVMRMSLRRRERIDARALTRWRPVLNAAIVGEIPATLPPLRASERLPFLRLWAHLQGSLRGEANEALNEVARRAGIDAYARTLLGRGARPARLLAALVLGHLRDRQAWDGLMRMAELPDDTMSLTALWALVRVDPRAASDYMVPLFIAREDWALSLAAGILQQAGEAAGAALAQHLPRLEAARLPRGLRIAEALNATLPAGLLAEALRSEAMPVVIAALRSVRTPETIAEVRALLAHPDWQVRVQAARALGRVGERADAERLVALLGDREWWVRYRAAQALLELPALPRAELESLRAGLTDRFAADMLSQAMAESGAA</sequence>
<dbReference type="SMART" id="SM00567">
    <property type="entry name" value="EZ_HEAT"/>
    <property type="match status" value="3"/>
</dbReference>
<dbReference type="InterPro" id="IPR004155">
    <property type="entry name" value="PBS_lyase_HEAT"/>
</dbReference>
<protein>
    <submittedName>
        <fullName evidence="2">HEAT repeat domain-containing protein</fullName>
    </submittedName>
</protein>
<dbReference type="InterPro" id="IPR016024">
    <property type="entry name" value="ARM-type_fold"/>
</dbReference>
<keyword evidence="1" id="KW-0812">Transmembrane</keyword>
<dbReference type="SUPFAM" id="SSF48371">
    <property type="entry name" value="ARM repeat"/>
    <property type="match status" value="1"/>
</dbReference>
<keyword evidence="1" id="KW-1133">Transmembrane helix</keyword>
<keyword evidence="1" id="KW-0472">Membrane</keyword>
<comment type="caution">
    <text evidence="2">The sequence shown here is derived from an EMBL/GenBank/DDBJ whole genome shotgun (WGS) entry which is preliminary data.</text>
</comment>
<evidence type="ECO:0000313" key="3">
    <source>
        <dbReference type="Proteomes" id="UP001595665"/>
    </source>
</evidence>
<dbReference type="InterPro" id="IPR011989">
    <property type="entry name" value="ARM-like"/>
</dbReference>
<evidence type="ECO:0000256" key="1">
    <source>
        <dbReference type="SAM" id="Phobius"/>
    </source>
</evidence>
<dbReference type="RefSeq" id="WP_379735189.1">
    <property type="nucleotide sequence ID" value="NZ_JBHRVV010000001.1"/>
</dbReference>
<proteinExistence type="predicted"/>
<reference evidence="3" key="1">
    <citation type="journal article" date="2019" name="Int. J. Syst. Evol. Microbiol.">
        <title>The Global Catalogue of Microorganisms (GCM) 10K type strain sequencing project: providing services to taxonomists for standard genome sequencing and annotation.</title>
        <authorList>
            <consortium name="The Broad Institute Genomics Platform"/>
            <consortium name="The Broad Institute Genome Sequencing Center for Infectious Disease"/>
            <person name="Wu L."/>
            <person name="Ma J."/>
        </authorList>
    </citation>
    <scope>NUCLEOTIDE SEQUENCE [LARGE SCALE GENOMIC DNA]</scope>
    <source>
        <strain evidence="3">CCM 7480</strain>
    </source>
</reference>
<name>A0ABV7PJT6_9BURK</name>
<gene>
    <name evidence="2" type="ORF">ACFOPH_10770</name>
</gene>
<keyword evidence="3" id="KW-1185">Reference proteome</keyword>
<dbReference type="Gene3D" id="1.25.10.10">
    <property type="entry name" value="Leucine-rich Repeat Variant"/>
    <property type="match status" value="1"/>
</dbReference>
<accession>A0ABV7PJT6</accession>
<dbReference type="Pfam" id="PF13646">
    <property type="entry name" value="HEAT_2"/>
    <property type="match status" value="1"/>
</dbReference>
<organism evidence="2 3">
    <name type="scientific">Massilia haematophila</name>
    <dbReference type="NCBI Taxonomy" id="457923"/>
    <lineage>
        <taxon>Bacteria</taxon>
        <taxon>Pseudomonadati</taxon>
        <taxon>Pseudomonadota</taxon>
        <taxon>Betaproteobacteria</taxon>
        <taxon>Burkholderiales</taxon>
        <taxon>Oxalobacteraceae</taxon>
        <taxon>Telluria group</taxon>
        <taxon>Massilia</taxon>
    </lineage>
</organism>